<dbReference type="InterPro" id="IPR023042">
    <property type="entry name" value="Peptidase_M17_leu_NH2_pept"/>
</dbReference>
<feature type="binding site" evidence="9">
    <location>
        <position position="351"/>
    </location>
    <ligand>
        <name>Mn(2+)</name>
        <dbReference type="ChEBI" id="CHEBI:29035"/>
        <label>1</label>
    </ligand>
</feature>
<evidence type="ECO:0000259" key="10">
    <source>
        <dbReference type="PROSITE" id="PS00631"/>
    </source>
</evidence>
<dbReference type="GO" id="GO:0006508">
    <property type="term" value="P:proteolysis"/>
    <property type="evidence" value="ECO:0007669"/>
    <property type="project" value="UniProtKB-KW"/>
</dbReference>
<keyword evidence="9" id="KW-0963">Cytoplasm</keyword>
<evidence type="ECO:0000256" key="9">
    <source>
        <dbReference type="HAMAP-Rule" id="MF_00181"/>
    </source>
</evidence>
<dbReference type="GO" id="GO:0005737">
    <property type="term" value="C:cytoplasm"/>
    <property type="evidence" value="ECO:0007669"/>
    <property type="project" value="UniProtKB-SubCell"/>
</dbReference>
<dbReference type="EC" id="3.4.11.10" evidence="9"/>
<dbReference type="PRINTS" id="PR00481">
    <property type="entry name" value="LAMNOPPTDASE"/>
</dbReference>
<comment type="catalytic activity">
    <reaction evidence="2 9">
        <text>Release of an N-terminal amino acid, preferentially leucine, but not glutamic or aspartic acids.</text>
        <dbReference type="EC" id="3.4.11.10"/>
    </reaction>
</comment>
<dbReference type="SUPFAM" id="SSF52949">
    <property type="entry name" value="Macro domain-like"/>
    <property type="match status" value="1"/>
</dbReference>
<comment type="similarity">
    <text evidence="3 9">Belongs to the peptidase M17 family.</text>
</comment>
<feature type="binding site" evidence="9">
    <location>
        <position position="272"/>
    </location>
    <ligand>
        <name>Mn(2+)</name>
        <dbReference type="ChEBI" id="CHEBI:29035"/>
        <label>1</label>
    </ligand>
</feature>
<evidence type="ECO:0000313" key="11">
    <source>
        <dbReference type="EMBL" id="RKT59362.1"/>
    </source>
</evidence>
<dbReference type="PROSITE" id="PS00631">
    <property type="entry name" value="CYTOSOL_AP"/>
    <property type="match status" value="1"/>
</dbReference>
<comment type="caution">
    <text evidence="11">The sequence shown here is derived from an EMBL/GenBank/DDBJ whole genome shotgun (WGS) entry which is preliminary data.</text>
</comment>
<name>A0A495WCD3_9RHOO</name>
<dbReference type="PANTHER" id="PTHR11963">
    <property type="entry name" value="LEUCINE AMINOPEPTIDASE-RELATED"/>
    <property type="match status" value="1"/>
</dbReference>
<comment type="cofactor">
    <cofactor evidence="9">
        <name>Mn(2+)</name>
        <dbReference type="ChEBI" id="CHEBI:29035"/>
    </cofactor>
    <text evidence="9">Binds 2 manganese ions per subunit.</text>
</comment>
<keyword evidence="5 9" id="KW-0645">Protease</keyword>
<dbReference type="Pfam" id="PF00883">
    <property type="entry name" value="Peptidase_M17"/>
    <property type="match status" value="1"/>
</dbReference>
<sequence length="498" mass="53580">MEFSIKSGSPEKQRCGCVIVGIFEHRRLSLAAELLDNASGGQISDILRRGDLNGKAGTSLLLHNLPGTLCDRVLLVGLGKEKEFREKDYSAAVRHAIKALADTGTQDAALFLTEITVRKRSIAWRIRQAALNALTAQYRFDQFKSKQDDARRPLRRLTLIVERRNELATAETALKQGIAIGEGIALTRDLGNLPPNICHPTYLAEQAQALAGEFGLDCEILGRDEMAELGMHSLLAVARGATQPPRLIVLHYRGGGKSARPLVLVGKGVTFDTGGISLKPGAEMDEMKYDMCGAASVLGTLKAVAAMALPINLTVIVPATENMPDGNATRPGDIVTSMSGQTIEILNTDAEGRLILCDALTYAERFDPEVVIDVATLTGACVVALGNVASGLFANKDGLARDLLEAGEETGDRAWQMPLWDDYQDLLKSPFADMANIGGRWGGAISAACFLARFTKKYDWAHLDIAGTAWTSGKDKGATGRPVPLLTHFVMQRAGQLD</sequence>
<evidence type="ECO:0000256" key="7">
    <source>
        <dbReference type="ARBA" id="ARBA00022801"/>
    </source>
</evidence>
<evidence type="ECO:0000256" key="3">
    <source>
        <dbReference type="ARBA" id="ARBA00009528"/>
    </source>
</evidence>
<dbReference type="Proteomes" id="UP000270626">
    <property type="component" value="Unassembled WGS sequence"/>
</dbReference>
<comment type="subcellular location">
    <subcellularLocation>
        <location evidence="9">Cytoplasm</location>
    </subcellularLocation>
</comment>
<keyword evidence="6 9" id="KW-0479">Metal-binding</keyword>
<evidence type="ECO:0000256" key="5">
    <source>
        <dbReference type="ARBA" id="ARBA00022670"/>
    </source>
</evidence>
<organism evidence="11 12">
    <name type="scientific">Azonexus fungiphilus</name>
    <dbReference type="NCBI Taxonomy" id="146940"/>
    <lineage>
        <taxon>Bacteria</taxon>
        <taxon>Pseudomonadati</taxon>
        <taxon>Pseudomonadota</taxon>
        <taxon>Betaproteobacteria</taxon>
        <taxon>Rhodocyclales</taxon>
        <taxon>Azonexaceae</taxon>
        <taxon>Azonexus</taxon>
    </lineage>
</organism>
<keyword evidence="7 9" id="KW-0378">Hydrolase</keyword>
<evidence type="ECO:0000256" key="1">
    <source>
        <dbReference type="ARBA" id="ARBA00000135"/>
    </source>
</evidence>
<feature type="binding site" evidence="9">
    <location>
        <position position="290"/>
    </location>
    <ligand>
        <name>Mn(2+)</name>
        <dbReference type="ChEBI" id="CHEBI:29035"/>
        <label>2</label>
    </ligand>
</feature>
<dbReference type="FunFam" id="3.40.630.10:FF:000004">
    <property type="entry name" value="Probable cytosol aminopeptidase"/>
    <property type="match status" value="1"/>
</dbReference>
<feature type="domain" description="Cytosol aminopeptidase" evidence="10">
    <location>
        <begin position="347"/>
        <end position="354"/>
    </location>
</feature>
<feature type="binding site" evidence="9">
    <location>
        <position position="272"/>
    </location>
    <ligand>
        <name>Mn(2+)</name>
        <dbReference type="ChEBI" id="CHEBI:29035"/>
        <label>2</label>
    </ligand>
</feature>
<feature type="binding site" evidence="9">
    <location>
        <position position="349"/>
    </location>
    <ligand>
        <name>Mn(2+)</name>
        <dbReference type="ChEBI" id="CHEBI:29035"/>
        <label>1</label>
    </ligand>
</feature>
<feature type="binding site" evidence="9">
    <location>
        <position position="267"/>
    </location>
    <ligand>
        <name>Mn(2+)</name>
        <dbReference type="ChEBI" id="CHEBI:29035"/>
        <label>2</label>
    </ligand>
</feature>
<dbReference type="CDD" id="cd00433">
    <property type="entry name" value="Peptidase_M17"/>
    <property type="match status" value="1"/>
</dbReference>
<dbReference type="NCBIfam" id="NF002074">
    <property type="entry name" value="PRK00913.1-4"/>
    <property type="match status" value="1"/>
</dbReference>
<dbReference type="EMBL" id="RBXP01000013">
    <property type="protein sequence ID" value="RKT59362.1"/>
    <property type="molecule type" value="Genomic_DNA"/>
</dbReference>
<feature type="binding site" evidence="9">
    <location>
        <position position="351"/>
    </location>
    <ligand>
        <name>Mn(2+)</name>
        <dbReference type="ChEBI" id="CHEBI:29035"/>
        <label>2</label>
    </ligand>
</feature>
<evidence type="ECO:0000256" key="8">
    <source>
        <dbReference type="ARBA" id="ARBA00023211"/>
    </source>
</evidence>
<evidence type="ECO:0000313" key="12">
    <source>
        <dbReference type="Proteomes" id="UP000270626"/>
    </source>
</evidence>
<reference evidence="11 12" key="1">
    <citation type="submission" date="2018-10" db="EMBL/GenBank/DDBJ databases">
        <title>Genomic Encyclopedia of Type Strains, Phase IV (KMG-IV): sequencing the most valuable type-strain genomes for metagenomic binning, comparative biology and taxonomic classification.</title>
        <authorList>
            <person name="Goeker M."/>
        </authorList>
    </citation>
    <scope>NUCLEOTIDE SEQUENCE [LARGE SCALE GENOMIC DNA]</scope>
    <source>
        <strain evidence="11 12">DSM 23841</strain>
    </source>
</reference>
<proteinExistence type="inferred from homology"/>
<dbReference type="Gene3D" id="3.40.220.10">
    <property type="entry name" value="Leucine Aminopeptidase, subunit E, domain 1"/>
    <property type="match status" value="1"/>
</dbReference>
<comment type="catalytic activity">
    <reaction evidence="1 9">
        <text>Release of an N-terminal amino acid, Xaa-|-Yaa-, in which Xaa is preferably Leu, but may be other amino acids including Pro although not Arg or Lys, and Yaa may be Pro. Amino acid amides and methyl esters are also readily hydrolyzed, but rates on arylamides are exceedingly low.</text>
        <dbReference type="EC" id="3.4.11.1"/>
    </reaction>
</comment>
<dbReference type="NCBIfam" id="NF002077">
    <property type="entry name" value="PRK00913.2-4"/>
    <property type="match status" value="1"/>
</dbReference>
<dbReference type="Gene3D" id="3.40.630.10">
    <property type="entry name" value="Zn peptidases"/>
    <property type="match status" value="1"/>
</dbReference>
<dbReference type="GO" id="GO:0030145">
    <property type="term" value="F:manganese ion binding"/>
    <property type="evidence" value="ECO:0007669"/>
    <property type="project" value="UniProtKB-UniRule"/>
</dbReference>
<keyword evidence="8 9" id="KW-0464">Manganese</keyword>
<protein>
    <recommendedName>
        <fullName evidence="9">Probable cytosol aminopeptidase</fullName>
        <ecNumber evidence="9">3.4.11.1</ecNumber>
    </recommendedName>
    <alternativeName>
        <fullName evidence="9">Leucine aminopeptidase</fullName>
        <shortName evidence="9">LAP</shortName>
        <ecNumber evidence="9">3.4.11.10</ecNumber>
    </alternativeName>
    <alternativeName>
        <fullName evidence="9">Leucyl aminopeptidase</fullName>
    </alternativeName>
</protein>
<dbReference type="AlphaFoldDB" id="A0A495WCD3"/>
<feature type="active site" evidence="9">
    <location>
        <position position="279"/>
    </location>
</feature>
<dbReference type="EC" id="3.4.11.1" evidence="9"/>
<dbReference type="GO" id="GO:0070006">
    <property type="term" value="F:metalloaminopeptidase activity"/>
    <property type="evidence" value="ECO:0007669"/>
    <property type="project" value="InterPro"/>
</dbReference>
<comment type="function">
    <text evidence="9">Presumably involved in the processing and regular turnover of intracellular proteins. Catalyzes the removal of unsubstituted N-terminal amino acids from various peptides.</text>
</comment>
<dbReference type="SUPFAM" id="SSF53187">
    <property type="entry name" value="Zn-dependent exopeptidases"/>
    <property type="match status" value="1"/>
</dbReference>
<dbReference type="NCBIfam" id="NF002073">
    <property type="entry name" value="PRK00913.1-2"/>
    <property type="match status" value="1"/>
</dbReference>
<dbReference type="RefSeq" id="WP_121457611.1">
    <property type="nucleotide sequence ID" value="NZ_RBXP01000013.1"/>
</dbReference>
<dbReference type="HAMAP" id="MF_00181">
    <property type="entry name" value="Cytosol_peptidase_M17"/>
    <property type="match status" value="1"/>
</dbReference>
<evidence type="ECO:0000256" key="2">
    <source>
        <dbReference type="ARBA" id="ARBA00000967"/>
    </source>
</evidence>
<gene>
    <name evidence="9" type="primary">pepA</name>
    <name evidence="11" type="ORF">DFR40_1247</name>
</gene>
<keyword evidence="12" id="KW-1185">Reference proteome</keyword>
<dbReference type="InterPro" id="IPR008283">
    <property type="entry name" value="Peptidase_M17_N"/>
</dbReference>
<keyword evidence="4 9" id="KW-0031">Aminopeptidase</keyword>
<dbReference type="PANTHER" id="PTHR11963:SF23">
    <property type="entry name" value="CYTOSOL AMINOPEPTIDASE"/>
    <property type="match status" value="1"/>
</dbReference>
<accession>A0A495WCD3</accession>
<feature type="active site" evidence="9">
    <location>
        <position position="353"/>
    </location>
</feature>
<evidence type="ECO:0000256" key="6">
    <source>
        <dbReference type="ARBA" id="ARBA00022723"/>
    </source>
</evidence>
<dbReference type="InterPro" id="IPR043472">
    <property type="entry name" value="Macro_dom-like"/>
</dbReference>
<dbReference type="InterPro" id="IPR000819">
    <property type="entry name" value="Peptidase_M17_C"/>
</dbReference>
<dbReference type="OrthoDB" id="9809354at2"/>
<dbReference type="InterPro" id="IPR011356">
    <property type="entry name" value="Leucine_aapep/pepB"/>
</dbReference>
<evidence type="ECO:0000256" key="4">
    <source>
        <dbReference type="ARBA" id="ARBA00022438"/>
    </source>
</evidence>
<dbReference type="Pfam" id="PF02789">
    <property type="entry name" value="Peptidase_M17_N"/>
    <property type="match status" value="1"/>
</dbReference>